<dbReference type="Proteomes" id="UP000010472">
    <property type="component" value="Chromosome"/>
</dbReference>
<dbReference type="SUPFAM" id="SSF50341">
    <property type="entry name" value="CheW-like"/>
    <property type="match status" value="1"/>
</dbReference>
<organism evidence="2 3">
    <name type="scientific">Crinalium epipsammum PCC 9333</name>
    <dbReference type="NCBI Taxonomy" id="1173022"/>
    <lineage>
        <taxon>Bacteria</taxon>
        <taxon>Bacillati</taxon>
        <taxon>Cyanobacteriota</taxon>
        <taxon>Cyanophyceae</taxon>
        <taxon>Gomontiellales</taxon>
        <taxon>Gomontiellaceae</taxon>
        <taxon>Crinalium</taxon>
    </lineage>
</organism>
<evidence type="ECO:0000259" key="1">
    <source>
        <dbReference type="PROSITE" id="PS50851"/>
    </source>
</evidence>
<dbReference type="HOGENOM" id="CLU_048995_5_0_3"/>
<dbReference type="KEGG" id="cep:Cri9333_4680"/>
<dbReference type="eggNOG" id="COG0835">
    <property type="taxonomic scope" value="Bacteria"/>
</dbReference>
<evidence type="ECO:0000313" key="3">
    <source>
        <dbReference type="Proteomes" id="UP000010472"/>
    </source>
</evidence>
<name>K9W6M7_9CYAN</name>
<proteinExistence type="predicted"/>
<keyword evidence="3" id="KW-1185">Reference proteome</keyword>
<dbReference type="PANTHER" id="PTHR22617">
    <property type="entry name" value="CHEMOTAXIS SENSOR HISTIDINE KINASE-RELATED"/>
    <property type="match status" value="1"/>
</dbReference>
<gene>
    <name evidence="2" type="ORF">Cri9333_4680</name>
</gene>
<dbReference type="InterPro" id="IPR002545">
    <property type="entry name" value="CheW-lke_dom"/>
</dbReference>
<reference evidence="2 3" key="1">
    <citation type="submission" date="2012-06" db="EMBL/GenBank/DDBJ databases">
        <title>Finished chromosome of genome of Crinalium epipsammum PCC 9333.</title>
        <authorList>
            <consortium name="US DOE Joint Genome Institute"/>
            <person name="Gugger M."/>
            <person name="Coursin T."/>
            <person name="Rippka R."/>
            <person name="Tandeau De Marsac N."/>
            <person name="Huntemann M."/>
            <person name="Wei C.-L."/>
            <person name="Han J."/>
            <person name="Detter J.C."/>
            <person name="Han C."/>
            <person name="Tapia R."/>
            <person name="Davenport K."/>
            <person name="Daligault H."/>
            <person name="Erkkila T."/>
            <person name="Gu W."/>
            <person name="Munk A.C.C."/>
            <person name="Teshima H."/>
            <person name="Xu Y."/>
            <person name="Chain P."/>
            <person name="Chen A."/>
            <person name="Krypides N."/>
            <person name="Mavromatis K."/>
            <person name="Markowitz V."/>
            <person name="Szeto E."/>
            <person name="Ivanova N."/>
            <person name="Mikhailova N."/>
            <person name="Ovchinnikova G."/>
            <person name="Pagani I."/>
            <person name="Pati A."/>
            <person name="Goodwin L."/>
            <person name="Peters L."/>
            <person name="Pitluck S."/>
            <person name="Woyke T."/>
            <person name="Kerfeld C."/>
        </authorList>
    </citation>
    <scope>NUCLEOTIDE SEQUENCE [LARGE SCALE GENOMIC DNA]</scope>
    <source>
        <strain evidence="2 3">PCC 9333</strain>
    </source>
</reference>
<dbReference type="RefSeq" id="WP_015205549.1">
    <property type="nucleotide sequence ID" value="NC_019753.1"/>
</dbReference>
<sequence>MFAPNRSQSSDYSHSEKKFISFKLGLKDIALLPLECIAELFQVSIGDILPVPEIPNCVLGIYNWREEILWLIDINALTGFPAITQQESLLAMMAMVVQVEGKFLGLLVPQVNDIDVLDVQDMKIPDRKLFKDELMPFLQGYFISKDNEILRVLNPEAISQVSLWSQK</sequence>
<dbReference type="PANTHER" id="PTHR22617:SF23">
    <property type="entry name" value="CHEMOTAXIS PROTEIN CHEW"/>
    <property type="match status" value="1"/>
</dbReference>
<dbReference type="Pfam" id="PF01584">
    <property type="entry name" value="CheW"/>
    <property type="match status" value="1"/>
</dbReference>
<dbReference type="AlphaFoldDB" id="K9W6M7"/>
<protein>
    <submittedName>
        <fullName evidence="2">CheW protein</fullName>
    </submittedName>
</protein>
<dbReference type="STRING" id="1173022.Cri9333_4680"/>
<evidence type="ECO:0000313" key="2">
    <source>
        <dbReference type="EMBL" id="AFZ15459.1"/>
    </source>
</evidence>
<dbReference type="PROSITE" id="PS50851">
    <property type="entry name" value="CHEW"/>
    <property type="match status" value="1"/>
</dbReference>
<dbReference type="PATRIC" id="fig|1173022.3.peg.5054"/>
<dbReference type="GO" id="GO:0006935">
    <property type="term" value="P:chemotaxis"/>
    <property type="evidence" value="ECO:0007669"/>
    <property type="project" value="InterPro"/>
</dbReference>
<dbReference type="InterPro" id="IPR036061">
    <property type="entry name" value="CheW-like_dom_sf"/>
</dbReference>
<dbReference type="EMBL" id="CP003620">
    <property type="protein sequence ID" value="AFZ15459.1"/>
    <property type="molecule type" value="Genomic_DNA"/>
</dbReference>
<accession>K9W6M7</accession>
<dbReference type="GO" id="GO:0005829">
    <property type="term" value="C:cytosol"/>
    <property type="evidence" value="ECO:0007669"/>
    <property type="project" value="TreeGrafter"/>
</dbReference>
<dbReference type="SMART" id="SM00260">
    <property type="entry name" value="CheW"/>
    <property type="match status" value="1"/>
</dbReference>
<dbReference type="GO" id="GO:0007165">
    <property type="term" value="P:signal transduction"/>
    <property type="evidence" value="ECO:0007669"/>
    <property type="project" value="InterPro"/>
</dbReference>
<dbReference type="Gene3D" id="2.40.50.180">
    <property type="entry name" value="CheA-289, Domain 4"/>
    <property type="match status" value="1"/>
</dbReference>
<dbReference type="OrthoDB" id="425983at2"/>
<feature type="domain" description="CheW-like" evidence="1">
    <location>
        <begin position="16"/>
        <end position="164"/>
    </location>
</feature>
<dbReference type="InterPro" id="IPR039315">
    <property type="entry name" value="CheW"/>
</dbReference>